<name>A0ABS4TGK5_9PSEU</name>
<accession>A0ABS4TGK5</accession>
<dbReference type="CDD" id="cd16917">
    <property type="entry name" value="HATPase_UhpB-NarQ-NarX-like"/>
    <property type="match status" value="1"/>
</dbReference>
<keyword evidence="5 11" id="KW-0418">Kinase</keyword>
<dbReference type="SUPFAM" id="SSF55874">
    <property type="entry name" value="ATPase domain of HSP90 chaperone/DNA topoisomerase II/histidine kinase"/>
    <property type="match status" value="1"/>
</dbReference>
<evidence type="ECO:0000259" key="9">
    <source>
        <dbReference type="Pfam" id="PF02518"/>
    </source>
</evidence>
<dbReference type="PANTHER" id="PTHR24421">
    <property type="entry name" value="NITRATE/NITRITE SENSOR PROTEIN NARX-RELATED"/>
    <property type="match status" value="1"/>
</dbReference>
<dbReference type="RefSeq" id="WP_307855159.1">
    <property type="nucleotide sequence ID" value="NZ_JAGINW010000001.1"/>
</dbReference>
<dbReference type="InterPro" id="IPR011712">
    <property type="entry name" value="Sig_transdc_His_kin_sub3_dim/P"/>
</dbReference>
<dbReference type="Pfam" id="PF02518">
    <property type="entry name" value="HATPase_c"/>
    <property type="match status" value="1"/>
</dbReference>
<dbReference type="InterPro" id="IPR050482">
    <property type="entry name" value="Sensor_HK_TwoCompSys"/>
</dbReference>
<sequence length="461" mass="49951">MSPRDYDEAGDPVDLGALTGLRTGKRSFYPAYVRSNERLERAVEALDGISRALVRGAEGPRALVEAVVRAAAEHLQARWLLLAIADGTLRAARPRFLLLTDDRLIDDVAHLSIEMREQLDMARMRPWEIATQPQVPGLVRAPMTLDGEPVGAIVARPCPALEVATTDLAVMRVLANQAAVALYNSYLFHATTQLRGRTEQLSEAAAKQARDLAARNAQLAETQQRLFAAMQRQALDDERRRIARELHDSVTQSVLSAGMTIEVCRAELATMGPQTAEIADKLAPAKDLTRCAVERLRAAIYALHHSSDEPPAPLPVMLERLSTVHLPSDLTVDVQVRGTPMPLPPEAEHSIVRITGEALFNAASHAHASRAVVRLVYAPDGIMLTISDDGTGDPAQLRRRMRLSQVANPDGRHRGLANMLARADELGGTMTILRARAGGVMLRVAIPLPVAVTGGGTDGHP</sequence>
<protein>
    <submittedName>
        <fullName evidence="11">Signal transduction histidine kinase</fullName>
    </submittedName>
</protein>
<dbReference type="Proteomes" id="UP001519332">
    <property type="component" value="Unassembled WGS sequence"/>
</dbReference>
<comment type="caution">
    <text evidence="11">The sequence shown here is derived from an EMBL/GenBank/DDBJ whole genome shotgun (WGS) entry which is preliminary data.</text>
</comment>
<reference evidence="11 12" key="1">
    <citation type="submission" date="2021-03" db="EMBL/GenBank/DDBJ databases">
        <title>Sequencing the genomes of 1000 actinobacteria strains.</title>
        <authorList>
            <person name="Klenk H.-P."/>
        </authorList>
    </citation>
    <scope>NUCLEOTIDE SEQUENCE [LARGE SCALE GENOMIC DNA]</scope>
    <source>
        <strain evidence="11 12">DSM 46670</strain>
    </source>
</reference>
<evidence type="ECO:0000256" key="3">
    <source>
        <dbReference type="ARBA" id="ARBA00022679"/>
    </source>
</evidence>
<dbReference type="Gene3D" id="3.30.450.40">
    <property type="match status" value="1"/>
</dbReference>
<dbReference type="InterPro" id="IPR036890">
    <property type="entry name" value="HATPase_C_sf"/>
</dbReference>
<keyword evidence="7" id="KW-0902">Two-component regulatory system</keyword>
<organism evidence="11 12">
    <name type="scientific">Kibdelosporangium banguiense</name>
    <dbReference type="NCBI Taxonomy" id="1365924"/>
    <lineage>
        <taxon>Bacteria</taxon>
        <taxon>Bacillati</taxon>
        <taxon>Actinomycetota</taxon>
        <taxon>Actinomycetes</taxon>
        <taxon>Pseudonocardiales</taxon>
        <taxon>Pseudonocardiaceae</taxon>
        <taxon>Kibdelosporangium</taxon>
    </lineage>
</organism>
<keyword evidence="8" id="KW-0472">Membrane</keyword>
<evidence type="ECO:0000313" key="12">
    <source>
        <dbReference type="Proteomes" id="UP001519332"/>
    </source>
</evidence>
<evidence type="ECO:0000256" key="5">
    <source>
        <dbReference type="ARBA" id="ARBA00022777"/>
    </source>
</evidence>
<keyword evidence="2" id="KW-1003">Cell membrane</keyword>
<comment type="subcellular location">
    <subcellularLocation>
        <location evidence="1">Cell membrane</location>
        <topology evidence="1">Multi-pass membrane protein</topology>
    </subcellularLocation>
</comment>
<proteinExistence type="predicted"/>
<dbReference type="SUPFAM" id="SSF55781">
    <property type="entry name" value="GAF domain-like"/>
    <property type="match status" value="1"/>
</dbReference>
<evidence type="ECO:0000256" key="2">
    <source>
        <dbReference type="ARBA" id="ARBA00022475"/>
    </source>
</evidence>
<evidence type="ECO:0000256" key="1">
    <source>
        <dbReference type="ARBA" id="ARBA00004651"/>
    </source>
</evidence>
<keyword evidence="4" id="KW-0812">Transmembrane</keyword>
<dbReference type="EMBL" id="JAGINW010000001">
    <property type="protein sequence ID" value="MBP2323545.1"/>
    <property type="molecule type" value="Genomic_DNA"/>
</dbReference>
<feature type="domain" description="Histidine kinase/HSP90-like ATPase" evidence="9">
    <location>
        <begin position="348"/>
        <end position="449"/>
    </location>
</feature>
<dbReference type="InterPro" id="IPR003594">
    <property type="entry name" value="HATPase_dom"/>
</dbReference>
<keyword evidence="6" id="KW-1133">Transmembrane helix</keyword>
<keyword evidence="12" id="KW-1185">Reference proteome</keyword>
<evidence type="ECO:0000259" key="10">
    <source>
        <dbReference type="Pfam" id="PF07730"/>
    </source>
</evidence>
<keyword evidence="3" id="KW-0808">Transferase</keyword>
<dbReference type="Pfam" id="PF07730">
    <property type="entry name" value="HisKA_3"/>
    <property type="match status" value="1"/>
</dbReference>
<dbReference type="NCBIfam" id="NF047786">
    <property type="entry name" value="his_kin_MadS"/>
    <property type="match status" value="1"/>
</dbReference>
<evidence type="ECO:0000256" key="7">
    <source>
        <dbReference type="ARBA" id="ARBA00023012"/>
    </source>
</evidence>
<evidence type="ECO:0000313" key="11">
    <source>
        <dbReference type="EMBL" id="MBP2323545.1"/>
    </source>
</evidence>
<evidence type="ECO:0000256" key="4">
    <source>
        <dbReference type="ARBA" id="ARBA00022692"/>
    </source>
</evidence>
<dbReference type="Gene3D" id="1.20.5.1930">
    <property type="match status" value="1"/>
</dbReference>
<evidence type="ECO:0000256" key="6">
    <source>
        <dbReference type="ARBA" id="ARBA00022989"/>
    </source>
</evidence>
<dbReference type="Gene3D" id="3.30.565.10">
    <property type="entry name" value="Histidine kinase-like ATPase, C-terminal domain"/>
    <property type="match status" value="1"/>
</dbReference>
<evidence type="ECO:0000256" key="8">
    <source>
        <dbReference type="ARBA" id="ARBA00023136"/>
    </source>
</evidence>
<dbReference type="PANTHER" id="PTHR24421:SF37">
    <property type="entry name" value="SENSOR HISTIDINE KINASE NARS"/>
    <property type="match status" value="1"/>
</dbReference>
<feature type="domain" description="Signal transduction histidine kinase subgroup 3 dimerisation and phosphoacceptor" evidence="10">
    <location>
        <begin position="238"/>
        <end position="306"/>
    </location>
</feature>
<gene>
    <name evidence="11" type="ORF">JOF56_003930</name>
</gene>
<dbReference type="GO" id="GO:0016301">
    <property type="term" value="F:kinase activity"/>
    <property type="evidence" value="ECO:0007669"/>
    <property type="project" value="UniProtKB-KW"/>
</dbReference>
<dbReference type="InterPro" id="IPR029016">
    <property type="entry name" value="GAF-like_dom_sf"/>
</dbReference>